<name>A0A6C0H1F4_9ZZZZ</name>
<proteinExistence type="predicted"/>
<evidence type="ECO:0000313" key="1">
    <source>
        <dbReference type="EMBL" id="QHT74269.1"/>
    </source>
</evidence>
<organism evidence="1">
    <name type="scientific">viral metagenome</name>
    <dbReference type="NCBI Taxonomy" id="1070528"/>
    <lineage>
        <taxon>unclassified sequences</taxon>
        <taxon>metagenomes</taxon>
        <taxon>organismal metagenomes</taxon>
    </lineage>
</organism>
<sequence>MSYFKPLNSNENNLHMIRVNIKADGTLNSPTSNQLPPSFNIDNSDIPNITIDYSDIFTSGTIPSIFITLEGSTASANIASIDSTSCTFNNDSKNSEILIIGPKASGPVYAISNRGWKLSTNLDNENLIYSDMKVGIMNDNTVFNLDINGTVGIIKNYMTSNAINDTNMLNSYYNIIQLINDVSISLLPPIRDGQLLNIIIGDNDSSNLNNRLILLRGAGTNVLNTVSNIATQSGNIVLQSVGDSISLIGYNNKWIVINTYIQNISYVETIPKIKYNIILASAYNSDVINSLKTFINGNISLLNLDQDMTINLESNINNDGATIEIIISHNGDSDFNSFNYKAIINKKYIIYNYMTSIESLILTNISDRIKLLGVGTKWLVLEYTRY</sequence>
<dbReference type="AlphaFoldDB" id="A0A6C0H1F4"/>
<protein>
    <submittedName>
        <fullName evidence="1">Uncharacterized protein</fullName>
    </submittedName>
</protein>
<dbReference type="EMBL" id="MN739846">
    <property type="protein sequence ID" value="QHT74269.1"/>
    <property type="molecule type" value="Genomic_DNA"/>
</dbReference>
<reference evidence="1" key="1">
    <citation type="journal article" date="2020" name="Nature">
        <title>Giant virus diversity and host interactions through global metagenomics.</title>
        <authorList>
            <person name="Schulz F."/>
            <person name="Roux S."/>
            <person name="Paez-Espino D."/>
            <person name="Jungbluth S."/>
            <person name="Walsh D.A."/>
            <person name="Denef V.J."/>
            <person name="McMahon K.D."/>
            <person name="Konstantinidis K.T."/>
            <person name="Eloe-Fadrosh E.A."/>
            <person name="Kyrpides N.C."/>
            <person name="Woyke T."/>
        </authorList>
    </citation>
    <scope>NUCLEOTIDE SEQUENCE</scope>
    <source>
        <strain evidence="1">GVMAG-M-3300023179-4</strain>
    </source>
</reference>
<accession>A0A6C0H1F4</accession>